<dbReference type="EMBL" id="KN832885">
    <property type="protein sequence ID" value="KIM95987.1"/>
    <property type="molecule type" value="Genomic_DNA"/>
</dbReference>
<dbReference type="SUPFAM" id="SSF53474">
    <property type="entry name" value="alpha/beta-Hydrolases"/>
    <property type="match status" value="1"/>
</dbReference>
<name>A0A0C3D249_OIDMZ</name>
<accession>A0A0C3D249</accession>
<dbReference type="HOGENOM" id="CLU_2590366_0_0_1"/>
<dbReference type="Proteomes" id="UP000054321">
    <property type="component" value="Unassembled WGS sequence"/>
</dbReference>
<reference evidence="1 2" key="1">
    <citation type="submission" date="2014-04" db="EMBL/GenBank/DDBJ databases">
        <authorList>
            <consortium name="DOE Joint Genome Institute"/>
            <person name="Kuo A."/>
            <person name="Martino E."/>
            <person name="Perotto S."/>
            <person name="Kohler A."/>
            <person name="Nagy L.G."/>
            <person name="Floudas D."/>
            <person name="Copeland A."/>
            <person name="Barry K.W."/>
            <person name="Cichocki N."/>
            <person name="Veneault-Fourrey C."/>
            <person name="LaButti K."/>
            <person name="Lindquist E.A."/>
            <person name="Lipzen A."/>
            <person name="Lundell T."/>
            <person name="Morin E."/>
            <person name="Murat C."/>
            <person name="Sun H."/>
            <person name="Tunlid A."/>
            <person name="Henrissat B."/>
            <person name="Grigoriev I.V."/>
            <person name="Hibbett D.S."/>
            <person name="Martin F."/>
            <person name="Nordberg H.P."/>
            <person name="Cantor M.N."/>
            <person name="Hua S.X."/>
        </authorList>
    </citation>
    <scope>NUCLEOTIDE SEQUENCE [LARGE SCALE GENOMIC DNA]</scope>
    <source>
        <strain evidence="1 2">Zn</strain>
    </source>
</reference>
<dbReference type="OrthoDB" id="408373at2759"/>
<evidence type="ECO:0008006" key="3">
    <source>
        <dbReference type="Google" id="ProtNLM"/>
    </source>
</evidence>
<evidence type="ECO:0000313" key="2">
    <source>
        <dbReference type="Proteomes" id="UP000054321"/>
    </source>
</evidence>
<proteinExistence type="predicted"/>
<organism evidence="1 2">
    <name type="scientific">Oidiodendron maius (strain Zn)</name>
    <dbReference type="NCBI Taxonomy" id="913774"/>
    <lineage>
        <taxon>Eukaryota</taxon>
        <taxon>Fungi</taxon>
        <taxon>Dikarya</taxon>
        <taxon>Ascomycota</taxon>
        <taxon>Pezizomycotina</taxon>
        <taxon>Leotiomycetes</taxon>
        <taxon>Leotiomycetes incertae sedis</taxon>
        <taxon>Myxotrichaceae</taxon>
        <taxon>Oidiodendron</taxon>
    </lineage>
</organism>
<protein>
    <recommendedName>
        <fullName evidence="3">AB hydrolase-1 domain-containing protein</fullName>
    </recommendedName>
</protein>
<gene>
    <name evidence="1" type="ORF">OIDMADRAFT_20917</name>
</gene>
<keyword evidence="2" id="KW-1185">Reference proteome</keyword>
<dbReference type="InterPro" id="IPR029058">
    <property type="entry name" value="AB_hydrolase_fold"/>
</dbReference>
<evidence type="ECO:0000313" key="1">
    <source>
        <dbReference type="EMBL" id="KIM95987.1"/>
    </source>
</evidence>
<dbReference type="Gene3D" id="3.40.50.1820">
    <property type="entry name" value="alpha/beta hydrolase"/>
    <property type="match status" value="1"/>
</dbReference>
<dbReference type="AlphaFoldDB" id="A0A0C3D249"/>
<sequence length="80" mass="8958">MASKPTFAFVENEGCKLQYWYEGSGPIPFFIPGGSGHGSQYNKIMNILSENYTCCTFDRRSMSSSSLDGDQCWVIGRKTE</sequence>
<reference evidence="2" key="2">
    <citation type="submission" date="2015-01" db="EMBL/GenBank/DDBJ databases">
        <title>Evolutionary Origins and Diversification of the Mycorrhizal Mutualists.</title>
        <authorList>
            <consortium name="DOE Joint Genome Institute"/>
            <consortium name="Mycorrhizal Genomics Consortium"/>
            <person name="Kohler A."/>
            <person name="Kuo A."/>
            <person name="Nagy L.G."/>
            <person name="Floudas D."/>
            <person name="Copeland A."/>
            <person name="Barry K.W."/>
            <person name="Cichocki N."/>
            <person name="Veneault-Fourrey C."/>
            <person name="LaButti K."/>
            <person name="Lindquist E.A."/>
            <person name="Lipzen A."/>
            <person name="Lundell T."/>
            <person name="Morin E."/>
            <person name="Murat C."/>
            <person name="Riley R."/>
            <person name="Ohm R."/>
            <person name="Sun H."/>
            <person name="Tunlid A."/>
            <person name="Henrissat B."/>
            <person name="Grigoriev I.V."/>
            <person name="Hibbett D.S."/>
            <person name="Martin F."/>
        </authorList>
    </citation>
    <scope>NUCLEOTIDE SEQUENCE [LARGE SCALE GENOMIC DNA]</scope>
    <source>
        <strain evidence="2">Zn</strain>
    </source>
</reference>
<dbReference type="STRING" id="913774.A0A0C3D249"/>
<dbReference type="InParanoid" id="A0A0C3D249"/>